<accession>A0A8J8CH92</accession>
<dbReference type="RefSeq" id="WP_162421965.1">
    <property type="nucleotide sequence ID" value="NZ_WVIE01000003.1"/>
</dbReference>
<dbReference type="Proteomes" id="UP000646053">
    <property type="component" value="Unassembled WGS sequence"/>
</dbReference>
<keyword evidence="2" id="KW-1185">Reference proteome</keyword>
<dbReference type="EMBL" id="WVIE01000003">
    <property type="protein sequence ID" value="NDJ16458.1"/>
    <property type="molecule type" value="Genomic_DNA"/>
</dbReference>
<dbReference type="Pfam" id="PF09684">
    <property type="entry name" value="Tail_P2_I"/>
    <property type="match status" value="1"/>
</dbReference>
<evidence type="ECO:0000313" key="1">
    <source>
        <dbReference type="EMBL" id="NDJ16458.1"/>
    </source>
</evidence>
<protein>
    <submittedName>
        <fullName evidence="1">Phage tail protein I</fullName>
    </submittedName>
</protein>
<dbReference type="NCBIfam" id="TIGR02242">
    <property type="entry name" value="tail_TIGR02242"/>
    <property type="match status" value="1"/>
</dbReference>
<evidence type="ECO:0000313" key="2">
    <source>
        <dbReference type="Proteomes" id="UP000646053"/>
    </source>
</evidence>
<name>A0A8J8CH92_9CYAN</name>
<gene>
    <name evidence="1" type="ORF">GS601_03985</name>
</gene>
<dbReference type="InterPro" id="IPR006521">
    <property type="entry name" value="Tail_protein_I"/>
</dbReference>
<dbReference type="AlphaFoldDB" id="A0A8J8CH92"/>
<comment type="caution">
    <text evidence="1">The sequence shown here is derived from an EMBL/GenBank/DDBJ whole genome shotgun (WGS) entry which is preliminary data.</text>
</comment>
<proteinExistence type="predicted"/>
<reference evidence="1" key="1">
    <citation type="submission" date="2019-12" db="EMBL/GenBank/DDBJ databases">
        <title>High-Quality draft genome sequences of three cyanobacteria isolated from the limestone walls of the Old Cathedral of Coimbra.</title>
        <authorList>
            <person name="Tiago I."/>
            <person name="Soares F."/>
            <person name="Portugal A."/>
        </authorList>
    </citation>
    <scope>NUCLEOTIDE SEQUENCE</scope>
    <source>
        <strain evidence="1">A</strain>
    </source>
</reference>
<sequence length="216" mass="25334">MTTPVSDYLNYLPASFRDDPFMGRFLLTFQRLLNGRIPGDTQDPFPDQLGFEEYLDRIHTYFNPGQSKEQVGTAPPEFLLWLAGWVALSLREDWDESTKRRFISQIVPLYRKRGTKAGVKEMLELYTQEQVTLYEFEHPAHYFQVEMTLSEQDRGTLRRKQQIARTILDREKPAHTFYTLRVLVPTMQIRNDYDWSEGRQIGLRIGMNTLLGTTTS</sequence>
<dbReference type="InterPro" id="IPR011748">
    <property type="entry name" value="Unchr_phage_tail-like"/>
</dbReference>
<organism evidence="1 2">
    <name type="scientific">Myxacorys almedinensis A</name>
    <dbReference type="NCBI Taxonomy" id="2690445"/>
    <lineage>
        <taxon>Bacteria</taxon>
        <taxon>Bacillati</taxon>
        <taxon>Cyanobacteriota</taxon>
        <taxon>Cyanophyceae</taxon>
        <taxon>Leptolyngbyales</taxon>
        <taxon>Leptolyngbyaceae</taxon>
        <taxon>Myxacorys</taxon>
        <taxon>Myxacorys almedinensis</taxon>
    </lineage>
</organism>